<protein>
    <submittedName>
        <fullName evidence="2">Uncharacterized protein</fullName>
    </submittedName>
</protein>
<gene>
    <name evidence="2" type="ORF">EHT87_20000</name>
</gene>
<accession>A0A3P1CGU9</accession>
<dbReference type="RefSeq" id="WP_148096036.1">
    <property type="nucleotide sequence ID" value="NZ_RQJP01000004.1"/>
</dbReference>
<proteinExistence type="predicted"/>
<feature type="compositionally biased region" description="Polar residues" evidence="1">
    <location>
        <begin position="232"/>
        <end position="241"/>
    </location>
</feature>
<organism evidence="2 3">
    <name type="scientific">Larkinella knui</name>
    <dbReference type="NCBI Taxonomy" id="2025310"/>
    <lineage>
        <taxon>Bacteria</taxon>
        <taxon>Pseudomonadati</taxon>
        <taxon>Bacteroidota</taxon>
        <taxon>Cytophagia</taxon>
        <taxon>Cytophagales</taxon>
        <taxon>Spirosomataceae</taxon>
        <taxon>Larkinella</taxon>
    </lineage>
</organism>
<keyword evidence="3" id="KW-1185">Reference proteome</keyword>
<dbReference type="Proteomes" id="UP000274271">
    <property type="component" value="Unassembled WGS sequence"/>
</dbReference>
<feature type="compositionally biased region" description="Basic and acidic residues" evidence="1">
    <location>
        <begin position="242"/>
        <end position="257"/>
    </location>
</feature>
<sequence length="481" mass="55194">MTKVHPMSNVRIIEKEVFTRLHQHVRSHNESQTKLRHHIRLGSLLTLEAILVQYIKRFREATYLPEFADSDILPSYYTNRRRLADLTKCCPKTIFNHINLLVDAGLVAKVWHGRQHDFELWINPWIILADYYDKPTICNLSAQIPPPFTPNMRQSLPLKSSYDTSESHNSSKGGVESGENLGVPRLSELLPHFQLAVLNTSDTEDTLERRDAPPTGLPETSEGGQGARPGENSGTNSTDQNKAGERLKGRLGIDDKAGQPATGATEGLRPPQPVAAPFQSSLRDFYKELVVAFWDQVQPQLWPDDLIGDRHSNQILNILWRDVFGSFASDPTEKAATELYLTRLKQIEKALAHARRHRWTSFMPPKLYFSLEHYKAQKQSGQKGSFWFTYEWLQDDVQKQQRLDKDRILEKALYSFIHEKAPRGLKDGRQMGRIELYHYWRNRLHKLSDQSLVDRFDASVAAAMPGRPTTTQFPKQPLNQR</sequence>
<dbReference type="AlphaFoldDB" id="A0A3P1CGU9"/>
<reference evidence="2 3" key="1">
    <citation type="submission" date="2018-11" db="EMBL/GenBank/DDBJ databases">
        <authorList>
            <person name="Zhou Z."/>
            <person name="Wang G."/>
        </authorList>
    </citation>
    <scope>NUCLEOTIDE SEQUENCE [LARGE SCALE GENOMIC DNA]</scope>
    <source>
        <strain evidence="2 3">KCTC42998</strain>
    </source>
</reference>
<dbReference type="OrthoDB" id="865169at2"/>
<feature type="region of interest" description="Disordered" evidence="1">
    <location>
        <begin position="149"/>
        <end position="181"/>
    </location>
</feature>
<evidence type="ECO:0000313" key="2">
    <source>
        <dbReference type="EMBL" id="RRB12485.1"/>
    </source>
</evidence>
<feature type="compositionally biased region" description="Polar residues" evidence="1">
    <location>
        <begin position="151"/>
        <end position="172"/>
    </location>
</feature>
<dbReference type="EMBL" id="RQJP01000004">
    <property type="protein sequence ID" value="RRB12485.1"/>
    <property type="molecule type" value="Genomic_DNA"/>
</dbReference>
<name>A0A3P1CGU9_9BACT</name>
<evidence type="ECO:0000256" key="1">
    <source>
        <dbReference type="SAM" id="MobiDB-lite"/>
    </source>
</evidence>
<feature type="region of interest" description="Disordered" evidence="1">
    <location>
        <begin position="200"/>
        <end position="275"/>
    </location>
</feature>
<comment type="caution">
    <text evidence="2">The sequence shown here is derived from an EMBL/GenBank/DDBJ whole genome shotgun (WGS) entry which is preliminary data.</text>
</comment>
<evidence type="ECO:0000313" key="3">
    <source>
        <dbReference type="Proteomes" id="UP000274271"/>
    </source>
</evidence>